<dbReference type="NCBIfam" id="TIGR01930">
    <property type="entry name" value="AcCoA-C-Actrans"/>
    <property type="match status" value="1"/>
</dbReference>
<proteinExistence type="inferred from homology"/>
<evidence type="ECO:0000256" key="2">
    <source>
        <dbReference type="ARBA" id="ARBA00022679"/>
    </source>
</evidence>
<dbReference type="PANTHER" id="PTHR18919:SF107">
    <property type="entry name" value="ACETYL-COA ACETYLTRANSFERASE, CYTOSOLIC"/>
    <property type="match status" value="1"/>
</dbReference>
<dbReference type="InterPro" id="IPR016039">
    <property type="entry name" value="Thiolase-like"/>
</dbReference>
<comment type="similarity">
    <text evidence="1">Belongs to the thiolase-like superfamily. Thiolase family.</text>
</comment>
<accession>A0A382K7K5</accession>
<keyword evidence="2" id="KW-0808">Transferase</keyword>
<dbReference type="GO" id="GO:0016747">
    <property type="term" value="F:acyltransferase activity, transferring groups other than amino-acyl groups"/>
    <property type="evidence" value="ECO:0007669"/>
    <property type="project" value="InterPro"/>
</dbReference>
<dbReference type="Gene3D" id="3.40.47.10">
    <property type="match status" value="1"/>
</dbReference>
<feature type="domain" description="Thiolase N-terminal" evidence="4">
    <location>
        <begin position="6"/>
        <end position="257"/>
    </location>
</feature>
<dbReference type="EMBL" id="UINC01078844">
    <property type="protein sequence ID" value="SVC20308.1"/>
    <property type="molecule type" value="Genomic_DNA"/>
</dbReference>
<name>A0A382K7K5_9ZZZZ</name>
<dbReference type="InterPro" id="IPR020616">
    <property type="entry name" value="Thiolase_N"/>
</dbReference>
<organism evidence="5">
    <name type="scientific">marine metagenome</name>
    <dbReference type="NCBI Taxonomy" id="408172"/>
    <lineage>
        <taxon>unclassified sequences</taxon>
        <taxon>metagenomes</taxon>
        <taxon>ecological metagenomes</taxon>
    </lineage>
</organism>
<dbReference type="SUPFAM" id="SSF53901">
    <property type="entry name" value="Thiolase-like"/>
    <property type="match status" value="1"/>
</dbReference>
<evidence type="ECO:0000313" key="5">
    <source>
        <dbReference type="EMBL" id="SVC20308.1"/>
    </source>
</evidence>
<dbReference type="InterPro" id="IPR020615">
    <property type="entry name" value="Thiolase_acyl_enz_int_AS"/>
</dbReference>
<dbReference type="PANTHER" id="PTHR18919">
    <property type="entry name" value="ACETYL-COA C-ACYLTRANSFERASE"/>
    <property type="match status" value="1"/>
</dbReference>
<dbReference type="Pfam" id="PF00108">
    <property type="entry name" value="Thiolase_N"/>
    <property type="match status" value="1"/>
</dbReference>
<dbReference type="CDD" id="cd00751">
    <property type="entry name" value="thiolase"/>
    <property type="match status" value="1"/>
</dbReference>
<protein>
    <recommendedName>
        <fullName evidence="4">Thiolase N-terminal domain-containing protein</fullName>
    </recommendedName>
</protein>
<sequence>MQRKSVIVAAKRTPVGAFQGLLSSISPPDLAAIAIKHILAETQIQSDQIDEIIMGNVLTSGQGQAPARQAALNSGCPKSIEALTINKMCGSGLKAVMLADQAIRCGDAATVLAGGMESMSNAPYLLKNARGGQRLGHGTMVDSMIHDGLWDVYSNKHMGTCAEMLATDRHYSREAQDAYAIESYRRAQDAQEKGIFKSEIVPVEVPQRKGDPVIIKEDEEPGKAQFDKIPILRPVFEKDGTITAANASKLNDGAAAL</sequence>
<evidence type="ECO:0000256" key="1">
    <source>
        <dbReference type="ARBA" id="ARBA00010982"/>
    </source>
</evidence>
<reference evidence="5" key="1">
    <citation type="submission" date="2018-05" db="EMBL/GenBank/DDBJ databases">
        <authorList>
            <person name="Lanie J.A."/>
            <person name="Ng W.-L."/>
            <person name="Kazmierczak K.M."/>
            <person name="Andrzejewski T.M."/>
            <person name="Davidsen T.M."/>
            <person name="Wayne K.J."/>
            <person name="Tettelin H."/>
            <person name="Glass J.I."/>
            <person name="Rusch D."/>
            <person name="Podicherti R."/>
            <person name="Tsui H.-C.T."/>
            <person name="Winkler M.E."/>
        </authorList>
    </citation>
    <scope>NUCLEOTIDE SEQUENCE</scope>
</reference>
<dbReference type="PROSITE" id="PS00098">
    <property type="entry name" value="THIOLASE_1"/>
    <property type="match status" value="1"/>
</dbReference>
<keyword evidence="3" id="KW-0012">Acyltransferase</keyword>
<evidence type="ECO:0000259" key="4">
    <source>
        <dbReference type="Pfam" id="PF00108"/>
    </source>
</evidence>
<feature type="non-terminal residue" evidence="5">
    <location>
        <position position="257"/>
    </location>
</feature>
<gene>
    <name evidence="5" type="ORF">METZ01_LOCUS273162</name>
</gene>
<dbReference type="InterPro" id="IPR002155">
    <property type="entry name" value="Thiolase"/>
</dbReference>
<dbReference type="AlphaFoldDB" id="A0A382K7K5"/>
<evidence type="ECO:0000256" key="3">
    <source>
        <dbReference type="ARBA" id="ARBA00023315"/>
    </source>
</evidence>